<keyword evidence="9" id="KW-1185">Reference proteome</keyword>
<feature type="domain" description="Reverse transcriptase RNase H-like" evidence="7">
    <location>
        <begin position="4"/>
        <end position="79"/>
    </location>
</feature>
<dbReference type="InterPro" id="IPR043502">
    <property type="entry name" value="DNA/RNA_pol_sf"/>
</dbReference>
<dbReference type="PANTHER" id="PTHR33064">
    <property type="entry name" value="POL PROTEIN"/>
    <property type="match status" value="1"/>
</dbReference>
<dbReference type="OrthoDB" id="415724at2759"/>
<dbReference type="EMBL" id="BSYR01000026">
    <property type="protein sequence ID" value="GMI95148.1"/>
    <property type="molecule type" value="Genomic_DNA"/>
</dbReference>
<comment type="caution">
    <text evidence="8">The sequence shown here is derived from an EMBL/GenBank/DDBJ whole genome shotgun (WGS) entry which is preliminary data.</text>
</comment>
<keyword evidence="6" id="KW-0695">RNA-directed DNA polymerase</keyword>
<evidence type="ECO:0000259" key="7">
    <source>
        <dbReference type="Pfam" id="PF17917"/>
    </source>
</evidence>
<dbReference type="InterPro" id="IPR041373">
    <property type="entry name" value="RT_RNaseH"/>
</dbReference>
<gene>
    <name evidence="8" type="ORF">HRI_003184100</name>
</gene>
<keyword evidence="5" id="KW-0378">Hydrolase</keyword>
<sequence length="90" mass="10456">MQDGHPVGFESWKLSGVETRYTTQEKELLAVIHCLRAWRHYLLGSKFVVKVDNSAASHILTQPKLLARQTRWQEHLAEFNFCFEQAGKKN</sequence>
<evidence type="ECO:0000256" key="4">
    <source>
        <dbReference type="ARBA" id="ARBA00022759"/>
    </source>
</evidence>
<name>A0A9W7MBA6_HIBTR</name>
<dbReference type="PANTHER" id="PTHR33064:SF40">
    <property type="entry name" value="REVERSE TRANSCRIPTASE_RETROTRANSPOSON-DERIVED PROTEIN RNASE H-LIKE DOMAIN-CONTAINING PROTEIN"/>
    <property type="match status" value="1"/>
</dbReference>
<evidence type="ECO:0000256" key="3">
    <source>
        <dbReference type="ARBA" id="ARBA00022722"/>
    </source>
</evidence>
<evidence type="ECO:0000313" key="9">
    <source>
        <dbReference type="Proteomes" id="UP001165190"/>
    </source>
</evidence>
<keyword evidence="2" id="KW-0548">Nucleotidyltransferase</keyword>
<reference evidence="8" key="1">
    <citation type="submission" date="2023-05" db="EMBL/GenBank/DDBJ databases">
        <title>Genome and transcriptome analyses reveal genes involved in the formation of fine ridges on petal epidermal cells in Hibiscus trionum.</title>
        <authorList>
            <person name="Koshimizu S."/>
            <person name="Masuda S."/>
            <person name="Ishii T."/>
            <person name="Shirasu K."/>
            <person name="Hoshino A."/>
            <person name="Arita M."/>
        </authorList>
    </citation>
    <scope>NUCLEOTIDE SEQUENCE</scope>
    <source>
        <strain evidence="8">Hamamatsu line</strain>
    </source>
</reference>
<evidence type="ECO:0000256" key="5">
    <source>
        <dbReference type="ARBA" id="ARBA00022801"/>
    </source>
</evidence>
<evidence type="ECO:0000256" key="2">
    <source>
        <dbReference type="ARBA" id="ARBA00022695"/>
    </source>
</evidence>
<protein>
    <recommendedName>
        <fullName evidence="7">Reverse transcriptase RNase H-like domain-containing protein</fullName>
    </recommendedName>
</protein>
<keyword evidence="3" id="KW-0540">Nuclease</keyword>
<dbReference type="SUPFAM" id="SSF56672">
    <property type="entry name" value="DNA/RNA polymerases"/>
    <property type="match status" value="1"/>
</dbReference>
<evidence type="ECO:0000256" key="1">
    <source>
        <dbReference type="ARBA" id="ARBA00022679"/>
    </source>
</evidence>
<proteinExistence type="predicted"/>
<dbReference type="Pfam" id="PF17917">
    <property type="entry name" value="RT_RNaseH"/>
    <property type="match status" value="1"/>
</dbReference>
<keyword evidence="4" id="KW-0255">Endonuclease</keyword>
<dbReference type="AlphaFoldDB" id="A0A9W7MBA6"/>
<dbReference type="GO" id="GO:0016787">
    <property type="term" value="F:hydrolase activity"/>
    <property type="evidence" value="ECO:0007669"/>
    <property type="project" value="UniProtKB-KW"/>
</dbReference>
<dbReference type="GO" id="GO:0004519">
    <property type="term" value="F:endonuclease activity"/>
    <property type="evidence" value="ECO:0007669"/>
    <property type="project" value="UniProtKB-KW"/>
</dbReference>
<dbReference type="InterPro" id="IPR051320">
    <property type="entry name" value="Viral_Replic_Matur_Polypro"/>
</dbReference>
<keyword evidence="1" id="KW-0808">Transferase</keyword>
<accession>A0A9W7MBA6</accession>
<evidence type="ECO:0000313" key="8">
    <source>
        <dbReference type="EMBL" id="GMI95148.1"/>
    </source>
</evidence>
<dbReference type="Proteomes" id="UP001165190">
    <property type="component" value="Unassembled WGS sequence"/>
</dbReference>
<organism evidence="8 9">
    <name type="scientific">Hibiscus trionum</name>
    <name type="common">Flower of an hour</name>
    <dbReference type="NCBI Taxonomy" id="183268"/>
    <lineage>
        <taxon>Eukaryota</taxon>
        <taxon>Viridiplantae</taxon>
        <taxon>Streptophyta</taxon>
        <taxon>Embryophyta</taxon>
        <taxon>Tracheophyta</taxon>
        <taxon>Spermatophyta</taxon>
        <taxon>Magnoliopsida</taxon>
        <taxon>eudicotyledons</taxon>
        <taxon>Gunneridae</taxon>
        <taxon>Pentapetalae</taxon>
        <taxon>rosids</taxon>
        <taxon>malvids</taxon>
        <taxon>Malvales</taxon>
        <taxon>Malvaceae</taxon>
        <taxon>Malvoideae</taxon>
        <taxon>Hibiscus</taxon>
    </lineage>
</organism>
<dbReference type="GO" id="GO:0003964">
    <property type="term" value="F:RNA-directed DNA polymerase activity"/>
    <property type="evidence" value="ECO:0007669"/>
    <property type="project" value="UniProtKB-KW"/>
</dbReference>
<evidence type="ECO:0000256" key="6">
    <source>
        <dbReference type="ARBA" id="ARBA00022918"/>
    </source>
</evidence>
<dbReference type="CDD" id="cd09274">
    <property type="entry name" value="RNase_HI_RT_Ty3"/>
    <property type="match status" value="1"/>
</dbReference>